<evidence type="ECO:0000256" key="1">
    <source>
        <dbReference type="ARBA" id="ARBA00012493"/>
    </source>
</evidence>
<evidence type="ECO:0000313" key="4">
    <source>
        <dbReference type="Proteomes" id="UP000695022"/>
    </source>
</evidence>
<dbReference type="Pfam" id="PF00665">
    <property type="entry name" value="rve"/>
    <property type="match status" value="1"/>
</dbReference>
<dbReference type="SUPFAM" id="SSF53098">
    <property type="entry name" value="Ribonuclease H-like"/>
    <property type="match status" value="1"/>
</dbReference>
<protein>
    <recommendedName>
        <fullName evidence="1">RNA-directed DNA polymerase</fullName>
        <ecNumber evidence="1">2.7.7.49</ecNumber>
    </recommendedName>
</protein>
<dbReference type="RefSeq" id="XP_014670775.1">
    <property type="nucleotide sequence ID" value="XM_014815289.1"/>
</dbReference>
<dbReference type="Gene3D" id="1.10.340.70">
    <property type="match status" value="1"/>
</dbReference>
<dbReference type="Gene3D" id="3.30.420.10">
    <property type="entry name" value="Ribonuclease H-like superfamily/Ribonuclease H"/>
    <property type="match status" value="1"/>
</dbReference>
<feature type="domain" description="Integrase catalytic" evidence="3">
    <location>
        <begin position="179"/>
        <end position="349"/>
    </location>
</feature>
<evidence type="ECO:0000313" key="5">
    <source>
        <dbReference type="RefSeq" id="XP_014670775.1"/>
    </source>
</evidence>
<dbReference type="InterPro" id="IPR001584">
    <property type="entry name" value="Integrase_cat-core"/>
</dbReference>
<sequence>MNLPDDNAAIGTHLSPSTHTDVLSLLRQAEPEDDDDVEEDNLAWCAAGLEALRSVTWDRVREATSSDGDMHMLEEMAVDGIPDSKFEMPEMIRDFHQFRENITSTDGVILYKDRVVIPPLLRGEVLSALHAAHQGISMMTARAESSVFWPGMSADISATRKNCEHCHRMAPSQPGAPPTPPVPVVYPFQAVCSDFFVHRGVHYLVTVDRYSNWPIISKSTGGATGLINHLRRAFVTYGTPEELASDGGPEFTSTETRSFLHRWGVHHRLSSVAFPHSNCRAEIGVKTMKRLITDNTGPKGELDTDAVQRAILQYRNTPDPDTKISQQWDSVRIQNQTGPHPNKWDKTGSIVEVRQHDQYAIKIDGSGRVTLRNRKFLRKFCPVHNDQLPPRSIYDDLATRVTVPAPVVTPPLRDLDSDSATPATQTGPPLPPVLTSVNTPRRRTSPASVTPAAPGRGTQRRVVFQTPPPAPETPSAPPPPEPDVTPPAPATGQRRSARATSVPTWHKDYSMG</sequence>
<dbReference type="InterPro" id="IPR012337">
    <property type="entry name" value="RNaseH-like_sf"/>
</dbReference>
<dbReference type="GeneID" id="106811598"/>
<dbReference type="InterPro" id="IPR050951">
    <property type="entry name" value="Retrovirus_Pol_polyprotein"/>
</dbReference>
<feature type="region of interest" description="Disordered" evidence="2">
    <location>
        <begin position="407"/>
        <end position="512"/>
    </location>
</feature>
<dbReference type="PROSITE" id="PS50994">
    <property type="entry name" value="INTEGRASE"/>
    <property type="match status" value="1"/>
</dbReference>
<evidence type="ECO:0000259" key="3">
    <source>
        <dbReference type="PROSITE" id="PS50994"/>
    </source>
</evidence>
<dbReference type="InterPro" id="IPR036397">
    <property type="entry name" value="RNaseH_sf"/>
</dbReference>
<dbReference type="PANTHER" id="PTHR37984:SF7">
    <property type="entry name" value="INTEGRASE CATALYTIC DOMAIN-CONTAINING PROTEIN"/>
    <property type="match status" value="1"/>
</dbReference>
<reference evidence="5" key="1">
    <citation type="submission" date="2025-08" db="UniProtKB">
        <authorList>
            <consortium name="RefSeq"/>
        </authorList>
    </citation>
    <scope>IDENTIFICATION</scope>
</reference>
<organism evidence="4 5">
    <name type="scientific">Priapulus caudatus</name>
    <name type="common">Priapulid worm</name>
    <dbReference type="NCBI Taxonomy" id="37621"/>
    <lineage>
        <taxon>Eukaryota</taxon>
        <taxon>Metazoa</taxon>
        <taxon>Ecdysozoa</taxon>
        <taxon>Scalidophora</taxon>
        <taxon>Priapulida</taxon>
        <taxon>Priapulimorpha</taxon>
        <taxon>Priapulimorphida</taxon>
        <taxon>Priapulidae</taxon>
        <taxon>Priapulus</taxon>
    </lineage>
</organism>
<evidence type="ECO:0000256" key="2">
    <source>
        <dbReference type="SAM" id="MobiDB-lite"/>
    </source>
</evidence>
<dbReference type="InterPro" id="IPR041588">
    <property type="entry name" value="Integrase_H2C2"/>
</dbReference>
<feature type="compositionally biased region" description="Pro residues" evidence="2">
    <location>
        <begin position="466"/>
        <end position="489"/>
    </location>
</feature>
<dbReference type="EC" id="2.7.7.49" evidence="1"/>
<accession>A0ABM1EF04</accession>
<dbReference type="Proteomes" id="UP000695022">
    <property type="component" value="Unplaced"/>
</dbReference>
<proteinExistence type="predicted"/>
<dbReference type="Pfam" id="PF17921">
    <property type="entry name" value="Integrase_H2C2"/>
    <property type="match status" value="1"/>
</dbReference>
<keyword evidence="4" id="KW-1185">Reference proteome</keyword>
<name>A0ABM1EF04_PRICU</name>
<dbReference type="PANTHER" id="PTHR37984">
    <property type="entry name" value="PROTEIN CBG26694"/>
    <property type="match status" value="1"/>
</dbReference>
<gene>
    <name evidence="5" type="primary">LOC106811598</name>
</gene>
<feature type="compositionally biased region" description="Polar residues" evidence="2">
    <location>
        <begin position="418"/>
        <end position="427"/>
    </location>
</feature>